<name>A0A9P9Y1H0_9HYPO</name>
<feature type="compositionally biased region" description="Low complexity" evidence="5">
    <location>
        <begin position="296"/>
        <end position="313"/>
    </location>
</feature>
<feature type="compositionally biased region" description="Basic and acidic residues" evidence="5">
    <location>
        <begin position="326"/>
        <end position="335"/>
    </location>
</feature>
<dbReference type="OrthoDB" id="77251at2759"/>
<reference evidence="7" key="1">
    <citation type="journal article" date="2021" name="J Fungi (Basel)">
        <title>Genomic and Metabolomic Analyses of the Marine Fungus Emericellopsis cladophorae: Insights into Saltwater Adaptability Mechanisms and Its Biosynthetic Potential.</title>
        <authorList>
            <person name="Goncalves M.F.M."/>
            <person name="Hilario S."/>
            <person name="Van de Peer Y."/>
            <person name="Esteves A.C."/>
            <person name="Alves A."/>
        </authorList>
    </citation>
    <scope>NUCLEOTIDE SEQUENCE</scope>
    <source>
        <strain evidence="7">MUM 19.33</strain>
    </source>
</reference>
<dbReference type="Gene3D" id="2.160.20.70">
    <property type="match status" value="1"/>
</dbReference>
<dbReference type="InterPro" id="IPR036223">
    <property type="entry name" value="CAP_C_sf"/>
</dbReference>
<dbReference type="InterPro" id="IPR036222">
    <property type="entry name" value="CAP_N_sf"/>
</dbReference>
<dbReference type="RefSeq" id="XP_051362623.1">
    <property type="nucleotide sequence ID" value="XM_051505972.1"/>
</dbReference>
<dbReference type="FunFam" id="2.160.20.70:FF:000008">
    <property type="entry name" value="Adenylyl cyclase-associated protein"/>
    <property type="match status" value="1"/>
</dbReference>
<feature type="compositionally biased region" description="Pro residues" evidence="5">
    <location>
        <begin position="274"/>
        <end position="289"/>
    </location>
</feature>
<evidence type="ECO:0000259" key="6">
    <source>
        <dbReference type="PROSITE" id="PS51329"/>
    </source>
</evidence>
<evidence type="ECO:0000256" key="3">
    <source>
        <dbReference type="ARBA" id="ARBA00072052"/>
    </source>
</evidence>
<comment type="similarity">
    <text evidence="1 4">Belongs to the CAP family.</text>
</comment>
<feature type="domain" description="C-CAP/cofactor C-like" evidence="6">
    <location>
        <begin position="374"/>
        <end position="508"/>
    </location>
</feature>
<evidence type="ECO:0000256" key="5">
    <source>
        <dbReference type="SAM" id="MobiDB-lite"/>
    </source>
</evidence>
<dbReference type="SUPFAM" id="SSF101278">
    <property type="entry name" value="N-terminal domain of adenylylcyclase associated protein, CAP"/>
    <property type="match status" value="1"/>
</dbReference>
<dbReference type="Pfam" id="PF01213">
    <property type="entry name" value="CAP_N-CM"/>
    <property type="match status" value="1"/>
</dbReference>
<dbReference type="InterPro" id="IPR013912">
    <property type="entry name" value="Adenylate_cyclase-assoc_CAP_C"/>
</dbReference>
<dbReference type="GO" id="GO:0003779">
    <property type="term" value="F:actin binding"/>
    <property type="evidence" value="ECO:0007669"/>
    <property type="project" value="InterPro"/>
</dbReference>
<comment type="function">
    <text evidence="2">The N-terminal domain binds to adenylyl cyclase, thereby enabling adenylyl cyclase to be activated by upstream regulatory signals, such as Ras. The C-terminal domain is required for normal cellular morphology and growth control.</text>
</comment>
<dbReference type="PANTHER" id="PTHR10652">
    <property type="entry name" value="ADENYLYL CYCLASE-ASSOCIATED PROTEIN"/>
    <property type="match status" value="1"/>
</dbReference>
<dbReference type="EMBL" id="JAGIXG020000018">
    <property type="protein sequence ID" value="KAI6781767.1"/>
    <property type="molecule type" value="Genomic_DNA"/>
</dbReference>
<dbReference type="Pfam" id="PF21938">
    <property type="entry name" value="CAP_N"/>
    <property type="match status" value="1"/>
</dbReference>
<evidence type="ECO:0000313" key="8">
    <source>
        <dbReference type="Proteomes" id="UP001055219"/>
    </source>
</evidence>
<dbReference type="InterPro" id="IPR006599">
    <property type="entry name" value="CARP_motif"/>
</dbReference>
<feature type="compositionally biased region" description="Basic residues" evidence="5">
    <location>
        <begin position="362"/>
        <end position="375"/>
    </location>
</feature>
<dbReference type="InterPro" id="IPR013992">
    <property type="entry name" value="Adenylate_cyclase-assoc_CAP_N"/>
</dbReference>
<dbReference type="GO" id="GO:0008179">
    <property type="term" value="F:adenylate cyclase binding"/>
    <property type="evidence" value="ECO:0007669"/>
    <property type="project" value="TreeGrafter"/>
</dbReference>
<evidence type="ECO:0000256" key="2">
    <source>
        <dbReference type="ARBA" id="ARBA00054756"/>
    </source>
</evidence>
<organism evidence="7 8">
    <name type="scientific">Emericellopsis cladophorae</name>
    <dbReference type="NCBI Taxonomy" id="2686198"/>
    <lineage>
        <taxon>Eukaryota</taxon>
        <taxon>Fungi</taxon>
        <taxon>Dikarya</taxon>
        <taxon>Ascomycota</taxon>
        <taxon>Pezizomycotina</taxon>
        <taxon>Sordariomycetes</taxon>
        <taxon>Hypocreomycetidae</taxon>
        <taxon>Hypocreales</taxon>
        <taxon>Bionectriaceae</taxon>
        <taxon>Emericellopsis</taxon>
    </lineage>
</organism>
<dbReference type="GO" id="GO:0019933">
    <property type="term" value="P:cAMP-mediated signaling"/>
    <property type="evidence" value="ECO:0007669"/>
    <property type="project" value="TreeGrafter"/>
</dbReference>
<dbReference type="Pfam" id="PF08603">
    <property type="entry name" value="CAP_C"/>
    <property type="match status" value="1"/>
</dbReference>
<dbReference type="Gene3D" id="1.25.40.330">
    <property type="entry name" value="Adenylate cyclase-associated CAP, N-terminal domain"/>
    <property type="match status" value="1"/>
</dbReference>
<feature type="compositionally biased region" description="Polar residues" evidence="5">
    <location>
        <begin position="336"/>
        <end position="348"/>
    </location>
</feature>
<evidence type="ECO:0000256" key="4">
    <source>
        <dbReference type="RuleBase" id="RU000647"/>
    </source>
</evidence>
<dbReference type="GO" id="GO:0007015">
    <property type="term" value="P:actin filament organization"/>
    <property type="evidence" value="ECO:0007669"/>
    <property type="project" value="TreeGrafter"/>
</dbReference>
<evidence type="ECO:0000313" key="7">
    <source>
        <dbReference type="EMBL" id="KAI6781767.1"/>
    </source>
</evidence>
<dbReference type="AlphaFoldDB" id="A0A9P9Y1H0"/>
<reference evidence="7" key="2">
    <citation type="submission" date="2022-07" db="EMBL/GenBank/DDBJ databases">
        <authorList>
            <person name="Goncalves M.F.M."/>
            <person name="Hilario S."/>
            <person name="Van De Peer Y."/>
            <person name="Esteves A.C."/>
            <person name="Alves A."/>
        </authorList>
    </citation>
    <scope>NUCLEOTIDE SEQUENCE</scope>
    <source>
        <strain evidence="7">MUM 19.33</strain>
    </source>
</reference>
<sequence length="532" mass="56815">MAAANNMHNLTTLIKRADLANLYTRLEAATSRLEDIATSTELPKDGATPMNSVKASSSPAQLPPAPTEAPKAADEPLPAAVEDYDAFLEATIGKYVQSSNELGGLVAKQTASVAKAFHEQRKLLLIASKAKKPDDATLGKLVEPMNGPAMEAMNIKEENRGSDQANHLSAVADGIMLLGWVFVPNRPFKHVDEFLGSAQFWGNKVLKQYKETDPKHVEWVQAFYGIFKNLSELIKDRYPNGLTWNANGESAVEVAKSLDSKATPAAPAPAAGGAPPPPPPPPPPGPPPTIDVKTEPAAPAAPSGGSGFGAVFSELNKGESVTKGLRKVDKSEMTHKNPSLRTSSTVGDGSSASRAKSPAPGKKPKPQSMRVKKPAKKELEGNKWTIENYEKEAEPVTIDAALSHSVLISRCNNTTIIVKGKANQVTVENSSRLSLVVDTLVSTVDVVKAPNFALQVLGTIPTVMLDQVDGASVYLSKESIATKIFSSKSDSINLNIIEGEDDYKEVPLPSQLCSYYDESKRQLVNEIVDHAG</sequence>
<dbReference type="InterPro" id="IPR001837">
    <property type="entry name" value="Adenylate_cyclase-assoc_CAP"/>
</dbReference>
<protein>
    <recommendedName>
        <fullName evidence="3 4">Adenylyl cyclase-associated protein</fullName>
    </recommendedName>
</protein>
<dbReference type="PROSITE" id="PS51329">
    <property type="entry name" value="C_CAP_COFACTOR_C"/>
    <property type="match status" value="1"/>
</dbReference>
<dbReference type="InterPro" id="IPR053950">
    <property type="entry name" value="CAP_N"/>
</dbReference>
<dbReference type="InterPro" id="IPR017901">
    <property type="entry name" value="C-CAP_CF_C-like"/>
</dbReference>
<dbReference type="SUPFAM" id="SSF69340">
    <property type="entry name" value="C-terminal domain of adenylylcyclase associated protein"/>
    <property type="match status" value="1"/>
</dbReference>
<feature type="region of interest" description="Disordered" evidence="5">
    <location>
        <begin position="37"/>
        <end position="74"/>
    </location>
</feature>
<dbReference type="Proteomes" id="UP001055219">
    <property type="component" value="Unassembled WGS sequence"/>
</dbReference>
<dbReference type="SMART" id="SM00673">
    <property type="entry name" value="CARP"/>
    <property type="match status" value="2"/>
</dbReference>
<proteinExistence type="inferred from homology"/>
<dbReference type="InterPro" id="IPR016098">
    <property type="entry name" value="CAP/MinC_C"/>
</dbReference>
<dbReference type="GO" id="GO:0005737">
    <property type="term" value="C:cytoplasm"/>
    <property type="evidence" value="ECO:0007669"/>
    <property type="project" value="TreeGrafter"/>
</dbReference>
<comment type="caution">
    <text evidence="7">The sequence shown here is derived from an EMBL/GenBank/DDBJ whole genome shotgun (WGS) entry which is preliminary data.</text>
</comment>
<dbReference type="FunFam" id="1.25.40.330:FF:000001">
    <property type="entry name" value="Adenylyl cyclase-associated protein"/>
    <property type="match status" value="1"/>
</dbReference>
<dbReference type="GeneID" id="75831419"/>
<feature type="compositionally biased region" description="Low complexity" evidence="5">
    <location>
        <begin position="264"/>
        <end position="273"/>
    </location>
</feature>
<feature type="compositionally biased region" description="Low complexity" evidence="5">
    <location>
        <begin position="349"/>
        <end position="360"/>
    </location>
</feature>
<feature type="region of interest" description="Disordered" evidence="5">
    <location>
        <begin position="255"/>
        <end position="379"/>
    </location>
</feature>
<evidence type="ECO:0000256" key="1">
    <source>
        <dbReference type="ARBA" id="ARBA00007659"/>
    </source>
</evidence>
<dbReference type="PANTHER" id="PTHR10652:SF0">
    <property type="entry name" value="ADENYLYL CYCLASE-ASSOCIATED PROTEIN"/>
    <property type="match status" value="1"/>
</dbReference>
<gene>
    <name evidence="7" type="ORF">J7T54_004933</name>
</gene>
<accession>A0A9P9Y1H0</accession>
<keyword evidence="8" id="KW-1185">Reference proteome</keyword>